<evidence type="ECO:0000313" key="2">
    <source>
        <dbReference type="EMBL" id="BBY51831.1"/>
    </source>
</evidence>
<dbReference type="Proteomes" id="UP000467428">
    <property type="component" value="Chromosome"/>
</dbReference>
<proteinExistence type="predicted"/>
<dbReference type="EMBL" id="AP022593">
    <property type="protein sequence ID" value="BBY51831.1"/>
    <property type="molecule type" value="Genomic_DNA"/>
</dbReference>
<reference evidence="2 3" key="1">
    <citation type="journal article" date="2019" name="Emerg. Microbes Infect.">
        <title>Comprehensive subspecies identification of 175 nontuberculous mycobacteria species based on 7547 genomic profiles.</title>
        <authorList>
            <person name="Matsumoto Y."/>
            <person name="Kinjo T."/>
            <person name="Motooka D."/>
            <person name="Nabeya D."/>
            <person name="Jung N."/>
            <person name="Uechi K."/>
            <person name="Horii T."/>
            <person name="Iida T."/>
            <person name="Fujita J."/>
            <person name="Nakamura S."/>
        </authorList>
    </citation>
    <scope>NUCLEOTIDE SEQUENCE [LARGE SCALE GENOMIC DNA]</scope>
    <source>
        <strain evidence="2 3">JCM 18538</strain>
    </source>
</reference>
<feature type="compositionally biased region" description="Acidic residues" evidence="1">
    <location>
        <begin position="329"/>
        <end position="347"/>
    </location>
</feature>
<organism evidence="2 3">
    <name type="scientific">Mycolicibacterium arabiense</name>
    <dbReference type="NCBI Taxonomy" id="1286181"/>
    <lineage>
        <taxon>Bacteria</taxon>
        <taxon>Bacillati</taxon>
        <taxon>Actinomycetota</taxon>
        <taxon>Actinomycetes</taxon>
        <taxon>Mycobacteriales</taxon>
        <taxon>Mycobacteriaceae</taxon>
        <taxon>Mycolicibacterium</taxon>
    </lineage>
</organism>
<feature type="region of interest" description="Disordered" evidence="1">
    <location>
        <begin position="308"/>
        <end position="401"/>
    </location>
</feature>
<accession>A0A7I7S605</accession>
<protein>
    <submittedName>
        <fullName evidence="2">Uncharacterized protein</fullName>
    </submittedName>
</protein>
<dbReference type="AlphaFoldDB" id="A0A7I7S605"/>
<keyword evidence="3" id="KW-1185">Reference proteome</keyword>
<feature type="compositionally biased region" description="Basic and acidic residues" evidence="1">
    <location>
        <begin position="348"/>
        <end position="377"/>
    </location>
</feature>
<gene>
    <name evidence="2" type="ORF">MARA_52990</name>
</gene>
<geneLocation type="plasmid" evidence="3">
    <name>pjcm18538 dna</name>
</geneLocation>
<evidence type="ECO:0000256" key="1">
    <source>
        <dbReference type="SAM" id="MobiDB-lite"/>
    </source>
</evidence>
<sequence>MGMSMDTVMRPWFNTGVALVGVGAIALAPISPVAPQQTLVQARTAAAAVSTEFELTAFELPYILTLPIVRQQIRNWAANWAVYLAGLGKAGVGAVDSLLAIPGVTVEVIQEVLALNFVGAFDTITTAIRDSVVAVGQPLLDSLIWRNQKFYAVQTALEAAVPKAWIDLANGFLAAGNVVTTSLIVGTQNLISAVLTFNLGNIIDAAVEGTRNFFVALGEGAVAIVDGIEAAQFGIATALATPPPPSPFETAAVSDVAALRTLSTDTTISLAGGAQDAGSDTLVAEPPVEAEPVVAEDPVVTPPVADELETPIVADVPETPQEPTGATPSDEDATGPIDDDVDEEAEDAPTKDSGVKDTQPKDTQPKGDEPKGDEPKDAGPNNDTSANDDAGGAKSGSEDAE</sequence>
<name>A0A7I7S605_9MYCO</name>
<evidence type="ECO:0000313" key="3">
    <source>
        <dbReference type="Proteomes" id="UP000467428"/>
    </source>
</evidence>
<dbReference type="KEGG" id="marz:MARA_52990"/>